<name>A0ACC3A296_9EURO</name>
<comment type="caution">
    <text evidence="1">The sequence shown here is derived from an EMBL/GenBank/DDBJ whole genome shotgun (WGS) entry which is preliminary data.</text>
</comment>
<proteinExistence type="predicted"/>
<keyword evidence="2" id="KW-1185">Reference proteome</keyword>
<evidence type="ECO:0000313" key="1">
    <source>
        <dbReference type="EMBL" id="KAJ9654309.1"/>
    </source>
</evidence>
<gene>
    <name evidence="1" type="primary">NAB3</name>
    <name evidence="1" type="ORF">H2198_006607</name>
</gene>
<organism evidence="1 2">
    <name type="scientific">Neophaeococcomyces mojaviensis</name>
    <dbReference type="NCBI Taxonomy" id="3383035"/>
    <lineage>
        <taxon>Eukaryota</taxon>
        <taxon>Fungi</taxon>
        <taxon>Dikarya</taxon>
        <taxon>Ascomycota</taxon>
        <taxon>Pezizomycotina</taxon>
        <taxon>Eurotiomycetes</taxon>
        <taxon>Chaetothyriomycetidae</taxon>
        <taxon>Chaetothyriales</taxon>
        <taxon>Chaetothyriales incertae sedis</taxon>
        <taxon>Neophaeococcomyces</taxon>
    </lineage>
</organism>
<evidence type="ECO:0000313" key="2">
    <source>
        <dbReference type="Proteomes" id="UP001172386"/>
    </source>
</evidence>
<accession>A0ACC3A296</accession>
<sequence length="859" mass="94633">MSNNNSPIEQQRFARTQTPESPRPVHVPEPSNIPVLLNQMDPVFNDTNTYNIPSDQTFSPYGESLEHPHYKNPAASEEHDAVQNFFREAERKASEPTATANSNAFAHNTNQAGFYLPTPQTASATSNGAQSLAPSEMNAGLNDENDTTMIGAALPMRDGQPYQEENGSKNIEGSSTSKPAHVEAQSETGVDYQSLLDTISQSTSTAPTAEGITALTTEASISNSHVSSLPSFPGLPKKPPPLETQNAFSPPHTAHFRSQPTSAAIESDASQQNATHGYAPATNEVDSSNLGSAIGSEGIPTNLFDVAMTNEQAVALHMQYAQQNQLNARPSPPGRVEMDPADRPWSPRTQNMYDQFLEDERRYVTEGIWDRFPVGSRLFVGNLPSEKVTKRDLFHWFHRHGKLAQISIKQAYGFVQYHEAEACKAALDAEQGIEIRGRKVHLEISKPQKNTKGAGTNKNQNRRRSRSPQRRSYSDFRDEPGRRREEYRSRRSPSPRGHRRDEHRDSNVGRDERRSPMYASNYGTPQPAAFDDEASLPFPRRDPRNVPDVQLIVLDGGVHQSFINWIEDGFRRKGLSAATTWLNQRAPLAAVVKRQIVEGVQAVVKLGSSAQSRSKIPLQVFDRSSGSSNVSFNEYVDLEVAVAADVVLQARQKERGGLVGGMQPPRPPFPPALMPPQSPYSSYQSSPATPWGPAPPPQQHIPPHPQFPTTPQQHHPPPPPQHYQYPPQHHTYRPPQPSQSQTPYSSGPPSATGSQPPNLHELLANLNKGGIGTGAPPTPLSAHSVATPHTPYGPPQPHFQQPQAPYLQVPVPPHHQPQQPQLGGYGQQQAWGQQGQLAQNGVGQQNVQNMLEQLNRFRQ</sequence>
<reference evidence="1" key="1">
    <citation type="submission" date="2022-10" db="EMBL/GenBank/DDBJ databases">
        <title>Culturing micro-colonial fungi from biological soil crusts in the Mojave desert and describing Neophaeococcomyces mojavensis, and introducing the new genera and species Taxawa tesnikishii.</title>
        <authorList>
            <person name="Kurbessoian T."/>
            <person name="Stajich J.E."/>
        </authorList>
    </citation>
    <scope>NUCLEOTIDE SEQUENCE</scope>
    <source>
        <strain evidence="1">JES_112</strain>
    </source>
</reference>
<dbReference type="Proteomes" id="UP001172386">
    <property type="component" value="Unassembled WGS sequence"/>
</dbReference>
<dbReference type="EMBL" id="JAPDRQ010000124">
    <property type="protein sequence ID" value="KAJ9654309.1"/>
    <property type="molecule type" value="Genomic_DNA"/>
</dbReference>
<protein>
    <submittedName>
        <fullName evidence="1">Nuclear polyadenylated RNA-binding protein 3</fullName>
    </submittedName>
</protein>